<keyword evidence="2" id="KW-1185">Reference proteome</keyword>
<comment type="caution">
    <text evidence="1">The sequence shown here is derived from an EMBL/GenBank/DDBJ whole genome shotgun (WGS) entry which is preliminary data.</text>
</comment>
<reference evidence="1 2" key="1">
    <citation type="journal article" date="2024" name="G3 (Bethesda)">
        <title>Genome assembly of Hibiscus sabdariffa L. provides insights into metabolisms of medicinal natural products.</title>
        <authorList>
            <person name="Kim T."/>
        </authorList>
    </citation>
    <scope>NUCLEOTIDE SEQUENCE [LARGE SCALE GENOMIC DNA]</scope>
    <source>
        <strain evidence="1">TK-2024</strain>
        <tissue evidence="1">Old leaves</tissue>
    </source>
</reference>
<evidence type="ECO:0000313" key="2">
    <source>
        <dbReference type="Proteomes" id="UP001472677"/>
    </source>
</evidence>
<proteinExistence type="predicted"/>
<accession>A0ABR2FCN6</accession>
<organism evidence="1 2">
    <name type="scientific">Hibiscus sabdariffa</name>
    <name type="common">roselle</name>
    <dbReference type="NCBI Taxonomy" id="183260"/>
    <lineage>
        <taxon>Eukaryota</taxon>
        <taxon>Viridiplantae</taxon>
        <taxon>Streptophyta</taxon>
        <taxon>Embryophyta</taxon>
        <taxon>Tracheophyta</taxon>
        <taxon>Spermatophyta</taxon>
        <taxon>Magnoliopsida</taxon>
        <taxon>eudicotyledons</taxon>
        <taxon>Gunneridae</taxon>
        <taxon>Pentapetalae</taxon>
        <taxon>rosids</taxon>
        <taxon>malvids</taxon>
        <taxon>Malvales</taxon>
        <taxon>Malvaceae</taxon>
        <taxon>Malvoideae</taxon>
        <taxon>Hibiscus</taxon>
    </lineage>
</organism>
<evidence type="ECO:0000313" key="1">
    <source>
        <dbReference type="EMBL" id="KAK8578688.1"/>
    </source>
</evidence>
<sequence>MWPSTFEALQWPPFSFAAGEKANILCTVIYPMWTLTNKALLWPFEELGLFSHSMASLCHVKSPSSLKPTPQLQVQYHVPPHCQLSR</sequence>
<name>A0ABR2FCN6_9ROSI</name>
<gene>
    <name evidence="1" type="ORF">V6N12_069032</name>
</gene>
<protein>
    <submittedName>
        <fullName evidence="1">Uncharacterized protein</fullName>
    </submittedName>
</protein>
<dbReference type="EMBL" id="JBBPBM010000006">
    <property type="protein sequence ID" value="KAK8578688.1"/>
    <property type="molecule type" value="Genomic_DNA"/>
</dbReference>
<dbReference type="Proteomes" id="UP001472677">
    <property type="component" value="Unassembled WGS sequence"/>
</dbReference>